<dbReference type="AlphaFoldDB" id="A0A4S8SWF1"/>
<evidence type="ECO:0000313" key="2">
    <source>
        <dbReference type="EMBL" id="THV75530.1"/>
    </source>
</evidence>
<protein>
    <submittedName>
        <fullName evidence="2">Uncharacterized protein</fullName>
    </submittedName>
</protein>
<feature type="transmembrane region" description="Helical" evidence="1">
    <location>
        <begin position="12"/>
        <end position="38"/>
    </location>
</feature>
<evidence type="ECO:0000256" key="1">
    <source>
        <dbReference type="SAM" id="Phobius"/>
    </source>
</evidence>
<feature type="transmembrane region" description="Helical" evidence="1">
    <location>
        <begin position="69"/>
        <end position="90"/>
    </location>
</feature>
<dbReference type="Proteomes" id="UP000304951">
    <property type="component" value="Unassembled WGS sequence"/>
</dbReference>
<sequence>MSFLSDSIIISIFFLIFLYFVFPRGFNCLSIALALTLWSSDHMTYKQVVDSCTDANKGWTLDERCEADVWILVLQVLVTMVGVMSGIAEVEGIVGRMRMKRVEGKSIDEKAIGGKRA</sequence>
<keyword evidence="1" id="KW-0812">Transmembrane</keyword>
<keyword evidence="1" id="KW-1133">Transmembrane helix</keyword>
<proteinExistence type="predicted"/>
<organism evidence="2 3">
    <name type="scientific">Aureobasidium pullulans</name>
    <name type="common">Black yeast</name>
    <name type="synonym">Pullularia pullulans</name>
    <dbReference type="NCBI Taxonomy" id="5580"/>
    <lineage>
        <taxon>Eukaryota</taxon>
        <taxon>Fungi</taxon>
        <taxon>Dikarya</taxon>
        <taxon>Ascomycota</taxon>
        <taxon>Pezizomycotina</taxon>
        <taxon>Dothideomycetes</taxon>
        <taxon>Dothideomycetidae</taxon>
        <taxon>Dothideales</taxon>
        <taxon>Saccotheciaceae</taxon>
        <taxon>Aureobasidium</taxon>
    </lineage>
</organism>
<name>A0A4S8SWF1_AURPU</name>
<accession>A0A4S8SWF1</accession>
<evidence type="ECO:0000313" key="3">
    <source>
        <dbReference type="Proteomes" id="UP000304951"/>
    </source>
</evidence>
<keyword evidence="1" id="KW-0472">Membrane</keyword>
<comment type="caution">
    <text evidence="2">The sequence shown here is derived from an EMBL/GenBank/DDBJ whole genome shotgun (WGS) entry which is preliminary data.</text>
</comment>
<dbReference type="EMBL" id="QZAF01000037">
    <property type="protein sequence ID" value="THV75530.1"/>
    <property type="molecule type" value="Genomic_DNA"/>
</dbReference>
<reference evidence="2 3" key="1">
    <citation type="submission" date="2018-10" db="EMBL/GenBank/DDBJ databases">
        <title>Fifty Aureobasidium pullulans genomes reveal a recombining polyextremotolerant generalist.</title>
        <authorList>
            <person name="Gostincar C."/>
            <person name="Turk M."/>
            <person name="Zajc J."/>
            <person name="Gunde-Cimerman N."/>
        </authorList>
    </citation>
    <scope>NUCLEOTIDE SEQUENCE [LARGE SCALE GENOMIC DNA]</scope>
    <source>
        <strain evidence="2 3">EXF-11900</strain>
    </source>
</reference>
<gene>
    <name evidence="2" type="ORF">D6D28_01784</name>
</gene>